<evidence type="ECO:0008006" key="3">
    <source>
        <dbReference type="Google" id="ProtNLM"/>
    </source>
</evidence>
<dbReference type="HOGENOM" id="CLU_477213_0_0_10"/>
<dbReference type="eggNOG" id="COG2373">
    <property type="taxonomic scope" value="Bacteria"/>
</dbReference>
<gene>
    <name evidence="1" type="ordered locus">Palpr_1034</name>
</gene>
<protein>
    <recommendedName>
        <fullName evidence="3">TonB-dependent receptor plug</fullName>
    </recommendedName>
</protein>
<dbReference type="EMBL" id="CP002345">
    <property type="protein sequence ID" value="ADQ79183.1"/>
    <property type="molecule type" value="Genomic_DNA"/>
</dbReference>
<accession>E4T389</accession>
<reference key="1">
    <citation type="submission" date="2010-11" db="EMBL/GenBank/DDBJ databases">
        <title>The complete genome of Paludibacter propionicigenes DSM 17365.</title>
        <authorList>
            <consortium name="US DOE Joint Genome Institute (JGI-PGF)"/>
            <person name="Lucas S."/>
            <person name="Copeland A."/>
            <person name="Lapidus A."/>
            <person name="Bruce D."/>
            <person name="Goodwin L."/>
            <person name="Pitluck S."/>
            <person name="Kyrpides N."/>
            <person name="Mavromatis K."/>
            <person name="Ivanova N."/>
            <person name="Munk A.C."/>
            <person name="Brettin T."/>
            <person name="Detter J.C."/>
            <person name="Han C."/>
            <person name="Tapia R."/>
            <person name="Land M."/>
            <person name="Hauser L."/>
            <person name="Markowitz V."/>
            <person name="Cheng J.-F."/>
            <person name="Hugenholtz P."/>
            <person name="Woyke T."/>
            <person name="Wu D."/>
            <person name="Gronow S."/>
            <person name="Wellnitz S."/>
            <person name="Brambilla E."/>
            <person name="Klenk H.-P."/>
            <person name="Eisen J.A."/>
        </authorList>
    </citation>
    <scope>NUCLEOTIDE SEQUENCE</scope>
    <source>
        <strain>WB4</strain>
    </source>
</reference>
<dbReference type="STRING" id="694427.Palpr_1034"/>
<keyword evidence="2" id="KW-1185">Reference proteome</keyword>
<proteinExistence type="predicted"/>
<evidence type="ECO:0000313" key="1">
    <source>
        <dbReference type="EMBL" id="ADQ79183.1"/>
    </source>
</evidence>
<organism evidence="1 2">
    <name type="scientific">Paludibacter propionicigenes (strain DSM 17365 / JCM 13257 / WB4)</name>
    <dbReference type="NCBI Taxonomy" id="694427"/>
    <lineage>
        <taxon>Bacteria</taxon>
        <taxon>Pseudomonadati</taxon>
        <taxon>Bacteroidota</taxon>
        <taxon>Bacteroidia</taxon>
        <taxon>Bacteroidales</taxon>
        <taxon>Paludibacteraceae</taxon>
        <taxon>Paludibacter</taxon>
    </lineage>
</organism>
<reference evidence="1 2" key="2">
    <citation type="journal article" date="2011" name="Stand. Genomic Sci.">
        <title>Complete genome sequence of Paludibacter propionicigenes type strain (WB4).</title>
        <authorList>
            <person name="Gronow S."/>
            <person name="Munk C."/>
            <person name="Lapidus A."/>
            <person name="Nolan M."/>
            <person name="Lucas S."/>
            <person name="Hammon N."/>
            <person name="Deshpande S."/>
            <person name="Cheng J.F."/>
            <person name="Tapia R."/>
            <person name="Han C."/>
            <person name="Goodwin L."/>
            <person name="Pitluck S."/>
            <person name="Liolios K."/>
            <person name="Ivanova N."/>
            <person name="Mavromatis K."/>
            <person name="Mikhailova N."/>
            <person name="Pati A."/>
            <person name="Chen A."/>
            <person name="Palaniappan K."/>
            <person name="Land M."/>
            <person name="Hauser L."/>
            <person name="Chang Y.J."/>
            <person name="Jeffries C.D."/>
            <person name="Brambilla E."/>
            <person name="Rohde M."/>
            <person name="Goker M."/>
            <person name="Detter J.C."/>
            <person name="Woyke T."/>
            <person name="Bristow J."/>
            <person name="Eisen J.A."/>
            <person name="Markowitz V."/>
            <person name="Hugenholtz P."/>
            <person name="Kyrpides N.C."/>
            <person name="Klenk H.P."/>
        </authorList>
    </citation>
    <scope>NUCLEOTIDE SEQUENCE [LARGE SCALE GENOMIC DNA]</scope>
    <source>
        <strain evidence="2">DSM 17365 / JCM 13257 / WB4</strain>
    </source>
</reference>
<dbReference type="RefSeq" id="WP_013444552.1">
    <property type="nucleotide sequence ID" value="NC_014734.1"/>
</dbReference>
<name>E4T389_PALPW</name>
<dbReference type="KEGG" id="ppn:Palpr_1034"/>
<dbReference type="Proteomes" id="UP000008718">
    <property type="component" value="Chromosome"/>
</dbReference>
<dbReference type="Gene3D" id="2.60.40.1930">
    <property type="match status" value="1"/>
</dbReference>
<dbReference type="AlphaFoldDB" id="E4T389"/>
<sequence length="571" mass="64141">MILKRIFFIILMQQLALMYCNVKAEKTCSEIAYLQTDRTAYIAGESVFYKLYVLDEVSKKRSELSKVGYIVLRTTNSDVALKFRVNIHEGMADGSLALPDTLTSGVYQIVAFTSAMKNLGDDHLFHKVITVANRFDKALDFKLILSTLQDTVSSQKNSELKISTDKSIYNCGEKVTVNLGRTNSKANVSVSVFEESKIPSIYKSIAQALNDSSISRDKNQLTGYYSPESKGKILRGSVVDAKTKQKIKNAIVLLSCIDTIPNLEYAVTNSNGLFQMLLGEYYNGKELFLTIKNILENQNWEIRTEDEFAQSEKWKPSLMSSNANIKEFIVKSQNLVYINKSYKLEKSVNSKQQTEPRIIVPRFYYCPVITVLPSDFVPLDSFPEIAVEILPQVRVIKEKGKYHVQLVNELSRGHQNNDPVIFLDGVYLDDVNKIIKLGSEEIKKIDIITSERAFGDLVYSGVISITTKTNEMINSKPASHSFRVKNDNINSGANLVPDNSVPDKNSPFLRQLLYWNPNLGLNSTADTNFEFYTSDNSAKFIIKVEGISEDGTPISASSAIQVENQINVTDK</sequence>
<dbReference type="OrthoDB" id="679547at2"/>
<evidence type="ECO:0000313" key="2">
    <source>
        <dbReference type="Proteomes" id="UP000008718"/>
    </source>
</evidence>